<feature type="region of interest" description="Disordered" evidence="1">
    <location>
        <begin position="587"/>
        <end position="626"/>
    </location>
</feature>
<organism evidence="5 6">
    <name type="scientific">Paenibacillus naphthalenovorans</name>
    <dbReference type="NCBI Taxonomy" id="162209"/>
    <lineage>
        <taxon>Bacteria</taxon>
        <taxon>Bacillati</taxon>
        <taxon>Bacillota</taxon>
        <taxon>Bacilli</taxon>
        <taxon>Bacillales</taxon>
        <taxon>Paenibacillaceae</taxon>
        <taxon>Paenibacillus</taxon>
    </lineage>
</organism>
<reference evidence="5 6" key="2">
    <citation type="journal article" date="2016" name="Genome Announc.">
        <title>Complete Genome Sequences of Two Interactive Moderate Thermophiles, Paenibacillus napthalenovorans 32O-Y and Paenibacillus sp. 32O-W.</title>
        <authorList>
            <person name="Butler R.R.III."/>
            <person name="Wang J."/>
            <person name="Stark B.C."/>
            <person name="Pombert J.F."/>
        </authorList>
    </citation>
    <scope>NUCLEOTIDE SEQUENCE [LARGE SCALE GENOMIC DNA]</scope>
    <source>
        <strain evidence="5 6">32O-Y</strain>
    </source>
</reference>
<dbReference type="AlphaFoldDB" id="A0A0U2M9P7"/>
<sequence>MQFQSLVSLWFGLTLPAIVLMYLLKRKYVDTEVPSHLLWNRVLRSLEANRPWQRLRNQLLLILQLLTAALLVLALMQPWIWAESGAKGHLVLVLDRSASMDALTPDPEHSKEKLTRLELAKRKAADVVKGGANGSAVTVISMGSQPEVLVSRETTADTVLAAIAGIEPFYGRTAYKETMSLAAALTQDDTDAEIRVLTDAVWSEGTEGLTFRVPVRVEPVGANPANNVAIVQFGVRNGADAAGGSAVSGVAALKNTGSGKLDTDVTLYAGTSAAETVRIQLEPGEQRTLHFDNIRSSEYYKLSVDAEDDYAADNQAYAFLSGERNRRVLLLTEGNLFLEKALQLARAEVIKVQAAGMAAPPQGDFDLVVADRLASGAAAGEAWQRLFHEKPLWSIRSGYQGEEVRPPQADYRIGEHPVTKYIRFQDTHIAKLLPIDPKDQAAWGQPVVSAGSQPLIVAGMENGRPRLLFTFDLQQSDLPLRPEFPILVQNAVDWLGSAQSASLGHVIAGEKTDIPIVAQTVSAHWVPMELAGSAAGELQAAGQSYLPAEQADGAVLSRQSVPNRPGLYQFVEKGEDGSERKTLLEVSADPGESAIGERRELSFTSASSSPPATEQGGAQALTEEREGESPYPLLPWIIGLVMLIVLAEWGVYHRGNSIS</sequence>
<dbReference type="Pfam" id="PF07584">
    <property type="entry name" value="BatA"/>
    <property type="match status" value="1"/>
</dbReference>
<feature type="transmembrane region" description="Helical" evidence="2">
    <location>
        <begin position="633"/>
        <end position="652"/>
    </location>
</feature>
<keyword evidence="2" id="KW-0472">Membrane</keyword>
<name>A0A0U2M9P7_9BACL</name>
<dbReference type="Gene3D" id="3.40.50.410">
    <property type="entry name" value="von Willebrand factor, type A domain"/>
    <property type="match status" value="1"/>
</dbReference>
<dbReference type="Proteomes" id="UP000061660">
    <property type="component" value="Chromosome"/>
</dbReference>
<dbReference type="PANTHER" id="PTHR37464:SF1">
    <property type="entry name" value="BLL2463 PROTEIN"/>
    <property type="match status" value="1"/>
</dbReference>
<dbReference type="OrthoDB" id="9780136at2"/>
<dbReference type="InterPro" id="IPR024163">
    <property type="entry name" value="Aerotolerance_reg_N"/>
</dbReference>
<keyword evidence="2" id="KW-0812">Transmembrane</keyword>
<feature type="domain" description="VWFA" evidence="4">
    <location>
        <begin position="90"/>
        <end position="200"/>
    </location>
</feature>
<dbReference type="STRING" id="162209.IJ22_50020"/>
<gene>
    <name evidence="5" type="ORF">IJ22_50020</name>
</gene>
<dbReference type="PATRIC" id="fig|162209.4.peg.5286"/>
<dbReference type="SUPFAM" id="SSF53300">
    <property type="entry name" value="vWA-like"/>
    <property type="match status" value="1"/>
</dbReference>
<dbReference type="KEGG" id="pnp:IJ22_50020"/>
<feature type="transmembrane region" description="Helical" evidence="2">
    <location>
        <begin position="6"/>
        <end position="24"/>
    </location>
</feature>
<evidence type="ECO:0000256" key="2">
    <source>
        <dbReference type="SAM" id="Phobius"/>
    </source>
</evidence>
<evidence type="ECO:0000256" key="1">
    <source>
        <dbReference type="SAM" id="MobiDB-lite"/>
    </source>
</evidence>
<evidence type="ECO:0000259" key="3">
    <source>
        <dbReference type="Pfam" id="PF07584"/>
    </source>
</evidence>
<dbReference type="InterPro" id="IPR036465">
    <property type="entry name" value="vWFA_dom_sf"/>
</dbReference>
<protein>
    <submittedName>
        <fullName evidence="5">Aerotolerance regulator</fullName>
    </submittedName>
</protein>
<accession>A0A0U2M9P7</accession>
<keyword evidence="2" id="KW-1133">Transmembrane helix</keyword>
<reference evidence="6" key="1">
    <citation type="submission" date="2015-12" db="EMBL/GenBank/DDBJ databases">
        <title>Complete genome sequences of two moderately thermophilic Paenibacillus species.</title>
        <authorList>
            <person name="Butler R.III."/>
            <person name="Wang J."/>
            <person name="Stark B.C."/>
            <person name="Pombert J.-F."/>
        </authorList>
    </citation>
    <scope>NUCLEOTIDE SEQUENCE [LARGE SCALE GENOMIC DNA]</scope>
    <source>
        <strain evidence="6">32O-Y</strain>
    </source>
</reference>
<keyword evidence="6" id="KW-1185">Reference proteome</keyword>
<feature type="compositionally biased region" description="Low complexity" evidence="1">
    <location>
        <begin position="604"/>
        <end position="613"/>
    </location>
</feature>
<dbReference type="Pfam" id="PF13519">
    <property type="entry name" value="VWA_2"/>
    <property type="match status" value="1"/>
</dbReference>
<feature type="transmembrane region" description="Helical" evidence="2">
    <location>
        <begin position="59"/>
        <end position="81"/>
    </location>
</feature>
<evidence type="ECO:0000313" key="5">
    <source>
        <dbReference type="EMBL" id="ALS25264.1"/>
    </source>
</evidence>
<feature type="domain" description="Aerotolerance regulator N-terminal" evidence="3">
    <location>
        <begin position="1"/>
        <end position="78"/>
    </location>
</feature>
<dbReference type="PANTHER" id="PTHR37464">
    <property type="entry name" value="BLL2463 PROTEIN"/>
    <property type="match status" value="1"/>
</dbReference>
<evidence type="ECO:0000259" key="4">
    <source>
        <dbReference type="Pfam" id="PF13519"/>
    </source>
</evidence>
<dbReference type="InterPro" id="IPR002035">
    <property type="entry name" value="VWF_A"/>
</dbReference>
<dbReference type="RefSeq" id="WP_062410662.1">
    <property type="nucleotide sequence ID" value="NZ_CP013652.1"/>
</dbReference>
<evidence type="ECO:0000313" key="6">
    <source>
        <dbReference type="Proteomes" id="UP000061660"/>
    </source>
</evidence>
<dbReference type="EMBL" id="CP013652">
    <property type="protein sequence ID" value="ALS25264.1"/>
    <property type="molecule type" value="Genomic_DNA"/>
</dbReference>
<proteinExistence type="predicted"/>
<dbReference type="CDD" id="cd00198">
    <property type="entry name" value="vWFA"/>
    <property type="match status" value="1"/>
</dbReference>